<evidence type="ECO:0000256" key="1">
    <source>
        <dbReference type="SAM" id="Coils"/>
    </source>
</evidence>
<reference evidence="3 5" key="2">
    <citation type="journal article" date="2013" name="Nature">
        <title>Insights into bilaterian evolution from three spiralian genomes.</title>
        <authorList>
            <person name="Simakov O."/>
            <person name="Marletaz F."/>
            <person name="Cho S.J."/>
            <person name="Edsinger-Gonzales E."/>
            <person name="Havlak P."/>
            <person name="Hellsten U."/>
            <person name="Kuo D.H."/>
            <person name="Larsson T."/>
            <person name="Lv J."/>
            <person name="Arendt D."/>
            <person name="Savage R."/>
            <person name="Osoegawa K."/>
            <person name="de Jong P."/>
            <person name="Grimwood J."/>
            <person name="Chapman J.A."/>
            <person name="Shapiro H."/>
            <person name="Aerts A."/>
            <person name="Otillar R.P."/>
            <person name="Terry A.Y."/>
            <person name="Boore J.L."/>
            <person name="Grigoriev I.V."/>
            <person name="Lindberg D.R."/>
            <person name="Seaver E.C."/>
            <person name="Weisblat D.A."/>
            <person name="Putnam N.H."/>
            <person name="Rokhsar D.S."/>
        </authorList>
    </citation>
    <scope>NUCLEOTIDE SEQUENCE</scope>
    <source>
        <strain evidence="3 5">I ESC-2004</strain>
    </source>
</reference>
<dbReference type="EMBL" id="AMQN01005837">
    <property type="status" value="NOT_ANNOTATED_CDS"/>
    <property type="molecule type" value="Genomic_DNA"/>
</dbReference>
<sequence>MDLFRVSSLVPLSSDSLPWRTRTPTCLRSWQLAALPPSHKCKASTTPEPPPPTIWSPLSTPTSPELQPMVPHPPATLPPAQRRRHLVTAHREPKDENTCLKELNRNQKALLALYRKEILDLKAQILGLQQTVCELREHNVNLQDDALEALIPELLFTAPQPPSTQHPVHRRQPRATACAPAQETSTPEETAATPAETRADEAEPASVLGWGKVKKLDLSREEREVVKNKRVERKKQKEREKKEGGKSGGES</sequence>
<reference evidence="5" key="1">
    <citation type="submission" date="2012-12" db="EMBL/GenBank/DDBJ databases">
        <authorList>
            <person name="Hellsten U."/>
            <person name="Grimwood J."/>
            <person name="Chapman J.A."/>
            <person name="Shapiro H."/>
            <person name="Aerts A."/>
            <person name="Otillar R.P."/>
            <person name="Terry A.Y."/>
            <person name="Boore J.L."/>
            <person name="Simakov O."/>
            <person name="Marletaz F."/>
            <person name="Cho S.-J."/>
            <person name="Edsinger-Gonzales E."/>
            <person name="Havlak P."/>
            <person name="Kuo D.-H."/>
            <person name="Larsson T."/>
            <person name="Lv J."/>
            <person name="Arendt D."/>
            <person name="Savage R."/>
            <person name="Osoegawa K."/>
            <person name="de Jong P."/>
            <person name="Lindberg D.R."/>
            <person name="Seaver E.C."/>
            <person name="Weisblat D.A."/>
            <person name="Putnam N.H."/>
            <person name="Grigoriev I.V."/>
            <person name="Rokhsar D.S."/>
        </authorList>
    </citation>
    <scope>NUCLEOTIDE SEQUENCE</scope>
    <source>
        <strain evidence="5">I ESC-2004</strain>
    </source>
</reference>
<keyword evidence="5" id="KW-1185">Reference proteome</keyword>
<evidence type="ECO:0000256" key="2">
    <source>
        <dbReference type="SAM" id="MobiDB-lite"/>
    </source>
</evidence>
<feature type="region of interest" description="Disordered" evidence="2">
    <location>
        <begin position="158"/>
        <end position="251"/>
    </location>
</feature>
<evidence type="ECO:0000313" key="5">
    <source>
        <dbReference type="Proteomes" id="UP000014760"/>
    </source>
</evidence>
<dbReference type="HOGENOM" id="CLU_1107976_0_0_1"/>
<dbReference type="EMBL" id="KB296906">
    <property type="protein sequence ID" value="ELU11181.1"/>
    <property type="molecule type" value="Genomic_DNA"/>
</dbReference>
<gene>
    <name evidence="3" type="ORF">CAPTEDRAFT_202325</name>
</gene>
<feature type="compositionally biased region" description="Low complexity" evidence="2">
    <location>
        <begin position="179"/>
        <end position="196"/>
    </location>
</feature>
<evidence type="ECO:0000313" key="4">
    <source>
        <dbReference type="EnsemblMetazoa" id="CapteP202325"/>
    </source>
</evidence>
<dbReference type="AlphaFoldDB" id="R7V4B7"/>
<feature type="compositionally biased region" description="Basic and acidic residues" evidence="2">
    <location>
        <begin position="214"/>
        <end position="245"/>
    </location>
</feature>
<accession>R7V4B7</accession>
<dbReference type="EMBL" id="AMQN01005838">
    <property type="status" value="NOT_ANNOTATED_CDS"/>
    <property type="molecule type" value="Genomic_DNA"/>
</dbReference>
<organism evidence="3">
    <name type="scientific">Capitella teleta</name>
    <name type="common">Polychaete worm</name>
    <dbReference type="NCBI Taxonomy" id="283909"/>
    <lineage>
        <taxon>Eukaryota</taxon>
        <taxon>Metazoa</taxon>
        <taxon>Spiralia</taxon>
        <taxon>Lophotrochozoa</taxon>
        <taxon>Annelida</taxon>
        <taxon>Polychaeta</taxon>
        <taxon>Sedentaria</taxon>
        <taxon>Scolecida</taxon>
        <taxon>Capitellidae</taxon>
        <taxon>Capitella</taxon>
    </lineage>
</organism>
<name>R7V4B7_CAPTE</name>
<evidence type="ECO:0000313" key="3">
    <source>
        <dbReference type="EMBL" id="ELU11181.1"/>
    </source>
</evidence>
<keyword evidence="1" id="KW-0175">Coiled coil</keyword>
<dbReference type="EnsemblMetazoa" id="CapteT202325">
    <property type="protein sequence ID" value="CapteP202325"/>
    <property type="gene ID" value="CapteG202325"/>
</dbReference>
<reference evidence="4" key="3">
    <citation type="submission" date="2015-06" db="UniProtKB">
        <authorList>
            <consortium name="EnsemblMetazoa"/>
        </authorList>
    </citation>
    <scope>IDENTIFICATION</scope>
</reference>
<protein>
    <submittedName>
        <fullName evidence="3 4">Uncharacterized protein</fullName>
    </submittedName>
</protein>
<proteinExistence type="predicted"/>
<feature type="coiled-coil region" evidence="1">
    <location>
        <begin position="104"/>
        <end position="131"/>
    </location>
</feature>
<dbReference type="Proteomes" id="UP000014760">
    <property type="component" value="Unassembled WGS sequence"/>
</dbReference>